<dbReference type="Gene3D" id="3.30.565.10">
    <property type="entry name" value="Histidine kinase-like ATPase, C-terminal domain"/>
    <property type="match status" value="1"/>
</dbReference>
<keyword evidence="6 11" id="KW-0812">Transmembrane</keyword>
<keyword evidence="8 11" id="KW-1133">Transmembrane helix</keyword>
<protein>
    <recommendedName>
        <fullName evidence="3">histidine kinase</fullName>
        <ecNumber evidence="3">2.7.13.3</ecNumber>
    </recommendedName>
</protein>
<evidence type="ECO:0000256" key="8">
    <source>
        <dbReference type="ARBA" id="ARBA00022989"/>
    </source>
</evidence>
<keyword evidence="14" id="KW-0067">ATP-binding</keyword>
<dbReference type="InterPro" id="IPR003594">
    <property type="entry name" value="HATPase_dom"/>
</dbReference>
<dbReference type="InterPro" id="IPR050428">
    <property type="entry name" value="TCS_sensor_his_kinase"/>
</dbReference>
<feature type="domain" description="Histidine kinase" evidence="12">
    <location>
        <begin position="254"/>
        <end position="459"/>
    </location>
</feature>
<organism evidence="14 15">
    <name type="scientific">Mesorhizobium retamae</name>
    <dbReference type="NCBI Taxonomy" id="2912854"/>
    <lineage>
        <taxon>Bacteria</taxon>
        <taxon>Pseudomonadati</taxon>
        <taxon>Pseudomonadota</taxon>
        <taxon>Alphaproteobacteria</taxon>
        <taxon>Hyphomicrobiales</taxon>
        <taxon>Phyllobacteriaceae</taxon>
        <taxon>Mesorhizobium</taxon>
    </lineage>
</organism>
<evidence type="ECO:0000256" key="10">
    <source>
        <dbReference type="ARBA" id="ARBA00023136"/>
    </source>
</evidence>
<reference evidence="14 15" key="1">
    <citation type="submission" date="2022-02" db="EMBL/GenBank/DDBJ databases">
        <title>Draft genome sequence of Mezorhizobium retamae strain IRAMC:0171 isolated from Retama raetam nodules.</title>
        <authorList>
            <person name="Bengaied R."/>
            <person name="Sbissi I."/>
            <person name="Huber K."/>
            <person name="Ghodbane F."/>
            <person name="Nouioui I."/>
            <person name="Tarhouni M."/>
            <person name="Gtari M."/>
        </authorList>
    </citation>
    <scope>NUCLEOTIDE SEQUENCE [LARGE SCALE GENOMIC DNA]</scope>
    <source>
        <strain evidence="14 15">IRAMC:0171</strain>
    </source>
</reference>
<dbReference type="PROSITE" id="PS50885">
    <property type="entry name" value="HAMP"/>
    <property type="match status" value="1"/>
</dbReference>
<dbReference type="SMART" id="SM00387">
    <property type="entry name" value="HATPase_c"/>
    <property type="match status" value="1"/>
</dbReference>
<dbReference type="PANTHER" id="PTHR45436:SF5">
    <property type="entry name" value="SENSOR HISTIDINE KINASE TRCS"/>
    <property type="match status" value="1"/>
</dbReference>
<dbReference type="PROSITE" id="PS50109">
    <property type="entry name" value="HIS_KIN"/>
    <property type="match status" value="1"/>
</dbReference>
<evidence type="ECO:0000259" key="13">
    <source>
        <dbReference type="PROSITE" id="PS50885"/>
    </source>
</evidence>
<feature type="transmembrane region" description="Helical" evidence="11">
    <location>
        <begin position="175"/>
        <end position="198"/>
    </location>
</feature>
<dbReference type="InterPro" id="IPR036890">
    <property type="entry name" value="HATPase_C_sf"/>
</dbReference>
<evidence type="ECO:0000256" key="11">
    <source>
        <dbReference type="SAM" id="Phobius"/>
    </source>
</evidence>
<keyword evidence="9" id="KW-0902">Two-component regulatory system</keyword>
<gene>
    <name evidence="14" type="ORF">L4923_20580</name>
</gene>
<dbReference type="PRINTS" id="PR00344">
    <property type="entry name" value="BCTRLSENSOR"/>
</dbReference>
<dbReference type="Pfam" id="PF02518">
    <property type="entry name" value="HATPase_c"/>
    <property type="match status" value="1"/>
</dbReference>
<proteinExistence type="predicted"/>
<dbReference type="Proteomes" id="UP001201701">
    <property type="component" value="Unassembled WGS sequence"/>
</dbReference>
<evidence type="ECO:0000259" key="12">
    <source>
        <dbReference type="PROSITE" id="PS50109"/>
    </source>
</evidence>
<evidence type="ECO:0000256" key="4">
    <source>
        <dbReference type="ARBA" id="ARBA00022553"/>
    </source>
</evidence>
<name>A0ABS9QJB3_9HYPH</name>
<keyword evidence="4" id="KW-0597">Phosphoprotein</keyword>
<dbReference type="SUPFAM" id="SSF55874">
    <property type="entry name" value="ATPase domain of HSP90 chaperone/DNA topoisomerase II/histidine kinase"/>
    <property type="match status" value="1"/>
</dbReference>
<dbReference type="InterPro" id="IPR005467">
    <property type="entry name" value="His_kinase_dom"/>
</dbReference>
<dbReference type="GO" id="GO:0005524">
    <property type="term" value="F:ATP binding"/>
    <property type="evidence" value="ECO:0007669"/>
    <property type="project" value="UniProtKB-KW"/>
</dbReference>
<evidence type="ECO:0000256" key="5">
    <source>
        <dbReference type="ARBA" id="ARBA00022679"/>
    </source>
</evidence>
<evidence type="ECO:0000256" key="7">
    <source>
        <dbReference type="ARBA" id="ARBA00022777"/>
    </source>
</evidence>
<comment type="subcellular location">
    <subcellularLocation>
        <location evidence="2">Membrane</location>
    </subcellularLocation>
</comment>
<dbReference type="PANTHER" id="PTHR45436">
    <property type="entry name" value="SENSOR HISTIDINE KINASE YKOH"/>
    <property type="match status" value="1"/>
</dbReference>
<evidence type="ECO:0000313" key="15">
    <source>
        <dbReference type="Proteomes" id="UP001201701"/>
    </source>
</evidence>
<feature type="transmembrane region" description="Helical" evidence="11">
    <location>
        <begin position="12"/>
        <end position="35"/>
    </location>
</feature>
<feature type="domain" description="HAMP" evidence="13">
    <location>
        <begin position="195"/>
        <end position="246"/>
    </location>
</feature>
<sequence length="459" mass="50366">MRFWLRSLTFRVVAFSSIWAVVTLIVIFTLITTLYRQASERGFDSLLSAHLFNLIGSVGISDKGVLIGAPDLGDLRFSEPFSGWYWSVEPASEGVSGHLRSSSMIAQTLPSPSISEVPFNSSFQRSYSTRGLKGERLQVFESEFVLDAKNHIARFRVMGNKSELEEEIRSFQGRLLTYLSLFGAGMIAINAIAILLGLQPLRRVRAALAMVREGTAQRLGGNFPSEIEPLANETNALIENNKRIVERSRTQVGNLAHSLKTPLAVLLNEGRALGGQKGQLITDQAASMQKQVEHYLQRARIAAQRDSVVYRTPVAPLAERMVRVMQKLNPKVALSLSLPAEAIIFAGEREDLEEIMGNLLENAMKWARGTARITARPLAVAGDGGDHFEILIEDDGPGIPEDKAREALQRGKRLDETKPGTGLGLAIVADLIKEYGGTLALERSPLGGLKAIVRLRSVQ</sequence>
<evidence type="ECO:0000256" key="2">
    <source>
        <dbReference type="ARBA" id="ARBA00004370"/>
    </source>
</evidence>
<keyword evidence="5" id="KW-0808">Transferase</keyword>
<keyword evidence="7" id="KW-0418">Kinase</keyword>
<dbReference type="InterPro" id="IPR004358">
    <property type="entry name" value="Sig_transdc_His_kin-like_C"/>
</dbReference>
<comment type="caution">
    <text evidence="14">The sequence shown here is derived from an EMBL/GenBank/DDBJ whole genome shotgun (WGS) entry which is preliminary data.</text>
</comment>
<keyword evidence="15" id="KW-1185">Reference proteome</keyword>
<evidence type="ECO:0000256" key="3">
    <source>
        <dbReference type="ARBA" id="ARBA00012438"/>
    </source>
</evidence>
<keyword evidence="10 11" id="KW-0472">Membrane</keyword>
<accession>A0ABS9QJB3</accession>
<evidence type="ECO:0000256" key="1">
    <source>
        <dbReference type="ARBA" id="ARBA00000085"/>
    </source>
</evidence>
<dbReference type="InterPro" id="IPR003660">
    <property type="entry name" value="HAMP_dom"/>
</dbReference>
<evidence type="ECO:0000313" key="14">
    <source>
        <dbReference type="EMBL" id="MCG7507435.1"/>
    </source>
</evidence>
<dbReference type="EMBL" id="JAKREW010000024">
    <property type="protein sequence ID" value="MCG7507435.1"/>
    <property type="molecule type" value="Genomic_DNA"/>
</dbReference>
<evidence type="ECO:0000256" key="9">
    <source>
        <dbReference type="ARBA" id="ARBA00023012"/>
    </source>
</evidence>
<dbReference type="EC" id="2.7.13.3" evidence="3"/>
<evidence type="ECO:0000256" key="6">
    <source>
        <dbReference type="ARBA" id="ARBA00022692"/>
    </source>
</evidence>
<keyword evidence="14" id="KW-0547">Nucleotide-binding</keyword>
<dbReference type="Gene3D" id="1.10.287.130">
    <property type="match status" value="1"/>
</dbReference>
<comment type="catalytic activity">
    <reaction evidence="1">
        <text>ATP + protein L-histidine = ADP + protein N-phospho-L-histidine.</text>
        <dbReference type="EC" id="2.7.13.3"/>
    </reaction>
</comment>